<dbReference type="PANTHER" id="PTHR10315">
    <property type="entry name" value="E3 UBIQUITIN PROTEIN LIGASE SIAH"/>
    <property type="match status" value="1"/>
</dbReference>
<evidence type="ECO:0000256" key="4">
    <source>
        <dbReference type="ARBA" id="ARBA00022833"/>
    </source>
</evidence>
<dbReference type="EMBL" id="VEPZ02001107">
    <property type="protein sequence ID" value="KAE8694707.1"/>
    <property type="molecule type" value="Genomic_DNA"/>
</dbReference>
<evidence type="ECO:0000256" key="1">
    <source>
        <dbReference type="ARBA" id="ARBA00009119"/>
    </source>
</evidence>
<dbReference type="Gene3D" id="2.60.210.10">
    <property type="entry name" value="Apoptosis, Tumor Necrosis Factor Receptor Associated Protein 2, Chain A"/>
    <property type="match status" value="1"/>
</dbReference>
<dbReference type="SUPFAM" id="SSF49599">
    <property type="entry name" value="TRAF domain-like"/>
    <property type="match status" value="1"/>
</dbReference>
<keyword evidence="3" id="KW-0863">Zinc-finger</keyword>
<keyword evidence="7" id="KW-1185">Reference proteome</keyword>
<dbReference type="GO" id="GO:0006511">
    <property type="term" value="P:ubiquitin-dependent protein catabolic process"/>
    <property type="evidence" value="ECO:0007669"/>
    <property type="project" value="InterPro"/>
</dbReference>
<organism evidence="6 7">
    <name type="scientific">Hibiscus syriacus</name>
    <name type="common">Rose of Sharon</name>
    <dbReference type="NCBI Taxonomy" id="106335"/>
    <lineage>
        <taxon>Eukaryota</taxon>
        <taxon>Viridiplantae</taxon>
        <taxon>Streptophyta</taxon>
        <taxon>Embryophyta</taxon>
        <taxon>Tracheophyta</taxon>
        <taxon>Spermatophyta</taxon>
        <taxon>Magnoliopsida</taxon>
        <taxon>eudicotyledons</taxon>
        <taxon>Gunneridae</taxon>
        <taxon>Pentapetalae</taxon>
        <taxon>rosids</taxon>
        <taxon>malvids</taxon>
        <taxon>Malvales</taxon>
        <taxon>Malvaceae</taxon>
        <taxon>Malvoideae</taxon>
        <taxon>Hibiscus</taxon>
    </lineage>
</organism>
<protein>
    <submittedName>
        <fullName evidence="6">E3 ubiquitin-protein ligase SINAT3</fullName>
    </submittedName>
</protein>
<feature type="domain" description="Seven-in-absentia protein TRAF-like" evidence="5">
    <location>
        <begin position="50"/>
        <end position="93"/>
    </location>
</feature>
<comment type="caution">
    <text evidence="6">The sequence shown here is derived from an EMBL/GenBank/DDBJ whole genome shotgun (WGS) entry which is preliminary data.</text>
</comment>
<keyword evidence="4" id="KW-0862">Zinc</keyword>
<name>A0A6A2ZTE2_HIBSY</name>
<dbReference type="GO" id="GO:0008270">
    <property type="term" value="F:zinc ion binding"/>
    <property type="evidence" value="ECO:0007669"/>
    <property type="project" value="UniProtKB-KW"/>
</dbReference>
<dbReference type="Proteomes" id="UP000436088">
    <property type="component" value="Unassembled WGS sequence"/>
</dbReference>
<evidence type="ECO:0000256" key="3">
    <source>
        <dbReference type="ARBA" id="ARBA00022771"/>
    </source>
</evidence>
<evidence type="ECO:0000259" key="5">
    <source>
        <dbReference type="Pfam" id="PF03145"/>
    </source>
</evidence>
<dbReference type="GO" id="GO:0061630">
    <property type="term" value="F:ubiquitin protein ligase activity"/>
    <property type="evidence" value="ECO:0007669"/>
    <property type="project" value="TreeGrafter"/>
</dbReference>
<proteinExistence type="inferred from homology"/>
<evidence type="ECO:0000313" key="6">
    <source>
        <dbReference type="EMBL" id="KAE8694707.1"/>
    </source>
</evidence>
<gene>
    <name evidence="6" type="ORF">F3Y22_tig00110777pilonHSYRG00356</name>
</gene>
<dbReference type="InterPro" id="IPR052088">
    <property type="entry name" value="E3_ubiquitin-ligase_SINA"/>
</dbReference>
<reference evidence="6" key="1">
    <citation type="submission" date="2019-09" db="EMBL/GenBank/DDBJ databases">
        <title>Draft genome information of white flower Hibiscus syriacus.</title>
        <authorList>
            <person name="Kim Y.-M."/>
        </authorList>
    </citation>
    <scope>NUCLEOTIDE SEQUENCE [LARGE SCALE GENOMIC DNA]</scope>
    <source>
        <strain evidence="6">YM2019G1</strain>
    </source>
</reference>
<dbReference type="GO" id="GO:0005737">
    <property type="term" value="C:cytoplasm"/>
    <property type="evidence" value="ECO:0007669"/>
    <property type="project" value="InterPro"/>
</dbReference>
<comment type="similarity">
    <text evidence="1">Belongs to the SINA (Seven in absentia) family.</text>
</comment>
<dbReference type="Pfam" id="PF03145">
    <property type="entry name" value="Sina_TRAF"/>
    <property type="match status" value="1"/>
</dbReference>
<dbReference type="InterPro" id="IPR018121">
    <property type="entry name" value="7-in-absentia-prot_TRAF-dom"/>
</dbReference>
<dbReference type="PANTHER" id="PTHR10315:SF80">
    <property type="entry name" value="E3 UBIQUITIN-PROTEIN LIGASE SINAT3"/>
    <property type="match status" value="1"/>
</dbReference>
<sequence length="142" mass="16403">MLCCRDIPFLVAHLRDDHKMDMHTGCTFNRRYVKSNPREVENATWMLTVFHCFGQYFCLHFESFQLGIARLHDISRFMGDEMEARNYSYSLEEGAKTEGYRDGMEGTTESRCRRDGLKQLPHAVMEAHAPPHVGTVVTRAGQ</sequence>
<dbReference type="AlphaFoldDB" id="A0A6A2ZTE2"/>
<dbReference type="InterPro" id="IPR008974">
    <property type="entry name" value="TRAF-like"/>
</dbReference>
<keyword evidence="2" id="KW-0479">Metal-binding</keyword>
<evidence type="ECO:0000256" key="2">
    <source>
        <dbReference type="ARBA" id="ARBA00022723"/>
    </source>
</evidence>
<evidence type="ECO:0000313" key="7">
    <source>
        <dbReference type="Proteomes" id="UP000436088"/>
    </source>
</evidence>
<accession>A0A6A2ZTE2</accession>